<organism evidence="3 4">
    <name type="scientific">Adineta steineri</name>
    <dbReference type="NCBI Taxonomy" id="433720"/>
    <lineage>
        <taxon>Eukaryota</taxon>
        <taxon>Metazoa</taxon>
        <taxon>Spiralia</taxon>
        <taxon>Gnathifera</taxon>
        <taxon>Rotifera</taxon>
        <taxon>Eurotatoria</taxon>
        <taxon>Bdelloidea</taxon>
        <taxon>Adinetida</taxon>
        <taxon>Adinetidae</taxon>
        <taxon>Adineta</taxon>
    </lineage>
</organism>
<name>A0A819T6F0_9BILA</name>
<gene>
    <name evidence="3" type="ORF">OKA104_LOCUS34123</name>
    <name evidence="2" type="ORF">VCS650_LOCUS19977</name>
</gene>
<evidence type="ECO:0000313" key="4">
    <source>
        <dbReference type="Proteomes" id="UP000663881"/>
    </source>
</evidence>
<accession>A0A819T6F0</accession>
<dbReference type="Proteomes" id="UP000663891">
    <property type="component" value="Unassembled WGS sequence"/>
</dbReference>
<dbReference type="AlphaFoldDB" id="A0A819T6F0"/>
<reference evidence="3" key="1">
    <citation type="submission" date="2021-02" db="EMBL/GenBank/DDBJ databases">
        <authorList>
            <person name="Nowell W R."/>
        </authorList>
    </citation>
    <scope>NUCLEOTIDE SEQUENCE</scope>
</reference>
<dbReference type="EMBL" id="CAJNON010000203">
    <property type="protein sequence ID" value="CAF1098698.1"/>
    <property type="molecule type" value="Genomic_DNA"/>
</dbReference>
<sequence>MGVKSSKIRQALLKEQDPDLETTEKIIQRAERLENDVQHFNNSMNKTDFTVAKIQHQRQYPQKQQQQHNPPSNNPKPCDGCGGTNHTRASCKYREVICNCCKKKGHLERVCRQRQQTVSTNYLSTIYKLDFINSNVKSDLHAVTIPLHINGYDHLFQLDTGTCPSRTSCK</sequence>
<protein>
    <submittedName>
        <fullName evidence="3">Uncharacterized protein</fullName>
    </submittedName>
</protein>
<evidence type="ECO:0000313" key="2">
    <source>
        <dbReference type="EMBL" id="CAF1098698.1"/>
    </source>
</evidence>
<evidence type="ECO:0000256" key="1">
    <source>
        <dbReference type="SAM" id="MobiDB-lite"/>
    </source>
</evidence>
<evidence type="ECO:0000313" key="3">
    <source>
        <dbReference type="EMBL" id="CAF4073516.1"/>
    </source>
</evidence>
<comment type="caution">
    <text evidence="3">The sequence shown here is derived from an EMBL/GenBank/DDBJ whole genome shotgun (WGS) entry which is preliminary data.</text>
</comment>
<dbReference type="Gene3D" id="4.10.60.10">
    <property type="entry name" value="Zinc finger, CCHC-type"/>
    <property type="match status" value="1"/>
</dbReference>
<dbReference type="Proteomes" id="UP000663881">
    <property type="component" value="Unassembled WGS sequence"/>
</dbReference>
<feature type="compositionally biased region" description="Low complexity" evidence="1">
    <location>
        <begin position="57"/>
        <end position="75"/>
    </location>
</feature>
<dbReference type="OrthoDB" id="6496131at2759"/>
<proteinExistence type="predicted"/>
<feature type="region of interest" description="Disordered" evidence="1">
    <location>
        <begin position="56"/>
        <end position="75"/>
    </location>
</feature>
<dbReference type="EMBL" id="CAJOAY010004533">
    <property type="protein sequence ID" value="CAF4073516.1"/>
    <property type="molecule type" value="Genomic_DNA"/>
</dbReference>